<keyword evidence="8" id="KW-1185">Reference proteome</keyword>
<dbReference type="EMBL" id="NEFY01000007">
    <property type="protein sequence ID" value="OZC35907.1"/>
    <property type="molecule type" value="Genomic_DNA"/>
</dbReference>
<proteinExistence type="inferred from homology"/>
<dbReference type="InterPro" id="IPR003959">
    <property type="entry name" value="ATPase_AAA_core"/>
</dbReference>
<feature type="region of interest" description="Disordered" evidence="4">
    <location>
        <begin position="58"/>
        <end position="77"/>
    </location>
</feature>
<feature type="compositionally biased region" description="Polar residues" evidence="4">
    <location>
        <begin position="58"/>
        <end position="72"/>
    </location>
</feature>
<dbReference type="GO" id="GO:0016887">
    <property type="term" value="F:ATP hydrolysis activity"/>
    <property type="evidence" value="ECO:0007669"/>
    <property type="project" value="InterPro"/>
</dbReference>
<dbReference type="CDD" id="cd19481">
    <property type="entry name" value="RecA-like_protease"/>
    <property type="match status" value="1"/>
</dbReference>
<dbReference type="PANTHER" id="PTHR23073">
    <property type="entry name" value="26S PROTEASOME REGULATORY SUBUNIT"/>
    <property type="match status" value="1"/>
</dbReference>
<dbReference type="Proteomes" id="UP000216984">
    <property type="component" value="Unassembled WGS sequence"/>
</dbReference>
<evidence type="ECO:0000313" key="8">
    <source>
        <dbReference type="Proteomes" id="UP000216984"/>
    </source>
</evidence>
<feature type="domain" description="AAA+ ATPase" evidence="5">
    <location>
        <begin position="123"/>
        <end position="255"/>
    </location>
</feature>
<name>A0A259VZW8_9GAMM</name>
<evidence type="ECO:0000256" key="4">
    <source>
        <dbReference type="SAM" id="MobiDB-lite"/>
    </source>
</evidence>
<dbReference type="SUPFAM" id="SSF52540">
    <property type="entry name" value="P-loop containing nucleoside triphosphate hydrolases"/>
    <property type="match status" value="1"/>
</dbReference>
<evidence type="ECO:0000256" key="3">
    <source>
        <dbReference type="ARBA" id="ARBA00022840"/>
    </source>
</evidence>
<reference evidence="7 9" key="2">
    <citation type="submission" date="2019-07" db="EMBL/GenBank/DDBJ databases">
        <title>The pathways for chlorine oxyanion respiration interact through the shared metabolite chlorate.</title>
        <authorList>
            <person name="Barnum T.P."/>
            <person name="Cheng Y."/>
            <person name="Hill K.A."/>
            <person name="Lucas L.N."/>
            <person name="Carlson H.K."/>
            <person name="Coates J.D."/>
        </authorList>
    </citation>
    <scope>NUCLEOTIDE SEQUENCE [LARGE SCALE GENOMIC DNA]</scope>
    <source>
        <strain evidence="7">UCB</strain>
    </source>
</reference>
<evidence type="ECO:0000259" key="5">
    <source>
        <dbReference type="SMART" id="SM00382"/>
    </source>
</evidence>
<comment type="caution">
    <text evidence="7">The sequence shown here is derived from an EMBL/GenBank/DDBJ whole genome shotgun (WGS) entry which is preliminary data.</text>
</comment>
<dbReference type="InterPro" id="IPR027417">
    <property type="entry name" value="P-loop_NTPase"/>
</dbReference>
<evidence type="ECO:0000256" key="2">
    <source>
        <dbReference type="ARBA" id="ARBA00022741"/>
    </source>
</evidence>
<organism evidence="7 9">
    <name type="scientific">Marinobacter vinifirmus</name>
    <dbReference type="NCBI Taxonomy" id="355591"/>
    <lineage>
        <taxon>Bacteria</taxon>
        <taxon>Pseudomonadati</taxon>
        <taxon>Pseudomonadota</taxon>
        <taxon>Gammaproteobacteria</taxon>
        <taxon>Pseudomonadales</taxon>
        <taxon>Marinobacteraceae</taxon>
        <taxon>Marinobacter</taxon>
    </lineage>
</organism>
<dbReference type="InterPro" id="IPR003593">
    <property type="entry name" value="AAA+_ATPase"/>
</dbReference>
<keyword evidence="2" id="KW-0547">Nucleotide-binding</keyword>
<protein>
    <submittedName>
        <fullName evidence="7">AAA family ATPase</fullName>
    </submittedName>
</protein>
<sequence>MGRSVKRSPEMLDVARLALEGKHSDLRLYLAKLVRKARKEDPEYAAQLEGLLKAQPSRSNGVLRRNQQQEPSLSVKEEPSLLREVSVSADQDLLMDQALEGQLQQILLERRCSEKLEEKGLKPTSSVIFQGPPGVGKSMSASWLARELALPLYVLDLTAVMSSLLGKSGSNLRSVLDFARSHPCVLFLDEIDAIAKRRSDESDVGELKRLVNILLQEIEDWPHKGLLIAATNHPELVDPALWRRFDMDVTFTLPSDDNVRKAITEFLGSDAHEFSHVLDFLVDSQRGESYSNIKRTINKLRKHKHIDPEGFESAVVNYLIPDAEGLSRQERISFAVKLVREFSFPKQRAAKLLGVSRDTIRKKIAEIQS</sequence>
<reference evidence="6 8" key="1">
    <citation type="submission" date="2017-06" db="EMBL/GenBank/DDBJ databases">
        <title>Draft genome sequence of the halophilic bacterium Marinobacter vinifirmus FB1.</title>
        <authorList>
            <person name="Stepanov V.G."/>
            <person name="Roberts D.J."/>
            <person name="Fox G.E."/>
        </authorList>
    </citation>
    <scope>NUCLEOTIDE SEQUENCE [LARGE SCALE GENOMIC DNA]</scope>
    <source>
        <strain evidence="6 8">FB1</strain>
    </source>
</reference>
<evidence type="ECO:0000313" key="7">
    <source>
        <dbReference type="EMBL" id="TVT32937.1"/>
    </source>
</evidence>
<dbReference type="Pfam" id="PF00004">
    <property type="entry name" value="AAA"/>
    <property type="match status" value="1"/>
</dbReference>
<dbReference type="GO" id="GO:0005524">
    <property type="term" value="F:ATP binding"/>
    <property type="evidence" value="ECO:0007669"/>
    <property type="project" value="UniProtKB-KW"/>
</dbReference>
<dbReference type="AlphaFoldDB" id="A0A259VZW8"/>
<evidence type="ECO:0000256" key="1">
    <source>
        <dbReference type="ARBA" id="ARBA00006914"/>
    </source>
</evidence>
<evidence type="ECO:0000313" key="9">
    <source>
        <dbReference type="Proteomes" id="UP000319142"/>
    </source>
</evidence>
<dbReference type="SMART" id="SM00382">
    <property type="entry name" value="AAA"/>
    <property type="match status" value="1"/>
</dbReference>
<comment type="similarity">
    <text evidence="1">Belongs to the AAA ATPase family.</text>
</comment>
<dbReference type="Proteomes" id="UP000319142">
    <property type="component" value="Unassembled WGS sequence"/>
</dbReference>
<gene>
    <name evidence="6" type="ORF">B9Q17_12570</name>
    <name evidence="7" type="ORF">FHK81_10485</name>
</gene>
<dbReference type="InterPro" id="IPR050221">
    <property type="entry name" value="26S_Proteasome_ATPase"/>
</dbReference>
<evidence type="ECO:0000313" key="6">
    <source>
        <dbReference type="EMBL" id="OZC35907.1"/>
    </source>
</evidence>
<dbReference type="EMBL" id="VMRX01000027">
    <property type="protein sequence ID" value="TVT32937.1"/>
    <property type="molecule type" value="Genomic_DNA"/>
</dbReference>
<dbReference type="Gene3D" id="3.40.50.300">
    <property type="entry name" value="P-loop containing nucleotide triphosphate hydrolases"/>
    <property type="match status" value="1"/>
</dbReference>
<accession>A0A259VZW8</accession>
<keyword evidence="3" id="KW-0067">ATP-binding</keyword>